<dbReference type="PROSITE" id="PS51819">
    <property type="entry name" value="VOC"/>
    <property type="match status" value="1"/>
</dbReference>
<name>A0A1D8UU98_9PROT</name>
<dbReference type="InterPro" id="IPR037523">
    <property type="entry name" value="VOC_core"/>
</dbReference>
<organism evidence="2 3">
    <name type="scientific">Kozakia baliensis</name>
    <dbReference type="NCBI Taxonomy" id="153496"/>
    <lineage>
        <taxon>Bacteria</taxon>
        <taxon>Pseudomonadati</taxon>
        <taxon>Pseudomonadota</taxon>
        <taxon>Alphaproteobacteria</taxon>
        <taxon>Acetobacterales</taxon>
        <taxon>Acetobacteraceae</taxon>
        <taxon>Kozakia</taxon>
    </lineage>
</organism>
<dbReference type="InterPro" id="IPR004360">
    <property type="entry name" value="Glyas_Fos-R_dOase_dom"/>
</dbReference>
<evidence type="ECO:0000313" key="2">
    <source>
        <dbReference type="EMBL" id="AOX17216.1"/>
    </source>
</evidence>
<dbReference type="InterPro" id="IPR050383">
    <property type="entry name" value="GlyoxalaseI/FosfomycinResist"/>
</dbReference>
<accession>A0A1D8UU98</accession>
<dbReference type="SUPFAM" id="SSF54593">
    <property type="entry name" value="Glyoxalase/Bleomycin resistance protein/Dihydroxybiphenyl dioxygenase"/>
    <property type="match status" value="1"/>
</dbReference>
<protein>
    <submittedName>
        <fullName evidence="2">Virulence protein</fullName>
    </submittedName>
</protein>
<dbReference type="AlphaFoldDB" id="A0A1D8UU98"/>
<dbReference type="OrthoDB" id="9812656at2"/>
<dbReference type="Proteomes" id="UP000179145">
    <property type="component" value="Chromosome"/>
</dbReference>
<evidence type="ECO:0000259" key="1">
    <source>
        <dbReference type="PROSITE" id="PS51819"/>
    </source>
</evidence>
<proteinExistence type="predicted"/>
<reference evidence="2 3" key="1">
    <citation type="journal article" date="2016" name="Microb. Cell Fact.">
        <title>Dissection of exopolysaccharide biosynthesis in Kozakia baliensis.</title>
        <authorList>
            <person name="Brandt J.U."/>
            <person name="Jakob F."/>
            <person name="Behr J."/>
            <person name="Geissler A.J."/>
            <person name="Vogel R.F."/>
        </authorList>
    </citation>
    <scope>NUCLEOTIDE SEQUENCE [LARGE SCALE GENOMIC DNA]</scope>
    <source>
        <strain evidence="2 3">DSM 14400</strain>
    </source>
</reference>
<feature type="domain" description="VOC" evidence="1">
    <location>
        <begin position="6"/>
        <end position="126"/>
    </location>
</feature>
<dbReference type="InterPro" id="IPR029068">
    <property type="entry name" value="Glyas_Bleomycin-R_OHBP_Dase"/>
</dbReference>
<dbReference type="CDD" id="cd07253">
    <property type="entry name" value="GLOD5"/>
    <property type="match status" value="1"/>
</dbReference>
<evidence type="ECO:0000313" key="3">
    <source>
        <dbReference type="Proteomes" id="UP000179145"/>
    </source>
</evidence>
<dbReference type="PANTHER" id="PTHR21366:SF14">
    <property type="entry name" value="GLYOXALASE DOMAIN-CONTAINING PROTEIN 5"/>
    <property type="match status" value="1"/>
</dbReference>
<dbReference type="PANTHER" id="PTHR21366">
    <property type="entry name" value="GLYOXALASE FAMILY PROTEIN"/>
    <property type="match status" value="1"/>
</dbReference>
<dbReference type="EMBL" id="CP014674">
    <property type="protein sequence ID" value="AOX17216.1"/>
    <property type="molecule type" value="Genomic_DNA"/>
</dbReference>
<gene>
    <name evidence="2" type="ORF">A0U89_08780</name>
</gene>
<sequence length="131" mass="14449">MIHIDHLDHLVLTVADIKQTCSFYHDILGFEIVTFGAGRKALKYGNQKFNLHEIGHEVAPKAAKPTAGSADFCLIAATLLEDVIADLNKAGINIEEGPIERTGANGPIRSVYIRDPDKNLVEISNYLHDRK</sequence>
<keyword evidence="3" id="KW-1185">Reference proteome</keyword>
<dbReference type="STRING" id="153496.A0U89_08780"/>
<dbReference type="Gene3D" id="3.10.180.10">
    <property type="entry name" value="2,3-Dihydroxybiphenyl 1,2-Dioxygenase, domain 1"/>
    <property type="match status" value="1"/>
</dbReference>
<dbReference type="Pfam" id="PF00903">
    <property type="entry name" value="Glyoxalase"/>
    <property type="match status" value="1"/>
</dbReference>
<dbReference type="KEGG" id="kba:A0U89_08780"/>
<dbReference type="RefSeq" id="WP_070402867.1">
    <property type="nucleotide sequence ID" value="NZ_BJVW01000090.1"/>
</dbReference>